<organism evidence="4 5">
    <name type="scientific">Drouetiella hepatica Uher 2000/2452</name>
    <dbReference type="NCBI Taxonomy" id="904376"/>
    <lineage>
        <taxon>Bacteria</taxon>
        <taxon>Bacillati</taxon>
        <taxon>Cyanobacteriota</taxon>
        <taxon>Cyanophyceae</taxon>
        <taxon>Oculatellales</taxon>
        <taxon>Oculatellaceae</taxon>
        <taxon>Drouetiella</taxon>
    </lineage>
</organism>
<dbReference type="InterPro" id="IPR001343">
    <property type="entry name" value="Hemolysn_Ca-bd"/>
</dbReference>
<comment type="caution">
    <text evidence="4">The sequence shown here is derived from an EMBL/GenBank/DDBJ whole genome shotgun (WGS) entry which is preliminary data.</text>
</comment>
<accession>A0A951QGN0</accession>
<dbReference type="InterPro" id="IPR018511">
    <property type="entry name" value="Hemolysin-typ_Ca-bd_CS"/>
</dbReference>
<evidence type="ECO:0008006" key="6">
    <source>
        <dbReference type="Google" id="ProtNLM"/>
    </source>
</evidence>
<dbReference type="SUPFAM" id="SSF51120">
    <property type="entry name" value="beta-Roll"/>
    <property type="match status" value="3"/>
</dbReference>
<dbReference type="InterPro" id="IPR050557">
    <property type="entry name" value="RTX_toxin/Mannuronan_C5-epim"/>
</dbReference>
<evidence type="ECO:0000313" key="5">
    <source>
        <dbReference type="Proteomes" id="UP000757435"/>
    </source>
</evidence>
<dbReference type="Proteomes" id="UP000757435">
    <property type="component" value="Unassembled WGS sequence"/>
</dbReference>
<feature type="region of interest" description="Disordered" evidence="3">
    <location>
        <begin position="42"/>
        <end position="63"/>
    </location>
</feature>
<feature type="region of interest" description="Disordered" evidence="3">
    <location>
        <begin position="77"/>
        <end position="109"/>
    </location>
</feature>
<dbReference type="InterPro" id="IPR011049">
    <property type="entry name" value="Serralysin-like_metalloprot_C"/>
</dbReference>
<dbReference type="Gene3D" id="2.150.10.10">
    <property type="entry name" value="Serralysin-like metalloprotease, C-terminal"/>
    <property type="match status" value="3"/>
</dbReference>
<dbReference type="PROSITE" id="PS00330">
    <property type="entry name" value="HEMOLYSIN_CALCIUM"/>
    <property type="match status" value="5"/>
</dbReference>
<reference evidence="4" key="2">
    <citation type="journal article" date="2022" name="Microbiol. Resour. Announc.">
        <title>Metagenome Sequencing to Explore Phylogenomics of Terrestrial Cyanobacteria.</title>
        <authorList>
            <person name="Ward R.D."/>
            <person name="Stajich J.E."/>
            <person name="Johansen J.R."/>
            <person name="Huntemann M."/>
            <person name="Clum A."/>
            <person name="Foster B."/>
            <person name="Foster B."/>
            <person name="Roux S."/>
            <person name="Palaniappan K."/>
            <person name="Varghese N."/>
            <person name="Mukherjee S."/>
            <person name="Reddy T.B.K."/>
            <person name="Daum C."/>
            <person name="Copeland A."/>
            <person name="Chen I.A."/>
            <person name="Ivanova N.N."/>
            <person name="Kyrpides N.C."/>
            <person name="Shapiro N."/>
            <person name="Eloe-Fadrosh E.A."/>
            <person name="Pietrasiak N."/>
        </authorList>
    </citation>
    <scope>NUCLEOTIDE SEQUENCE</scope>
    <source>
        <strain evidence="4">UHER 2000/2452</strain>
    </source>
</reference>
<dbReference type="GO" id="GO:0005509">
    <property type="term" value="F:calcium ion binding"/>
    <property type="evidence" value="ECO:0007669"/>
    <property type="project" value="InterPro"/>
</dbReference>
<name>A0A951QGN0_9CYAN</name>
<dbReference type="PANTHER" id="PTHR38340:SF1">
    <property type="entry name" value="S-LAYER PROTEIN"/>
    <property type="match status" value="1"/>
</dbReference>
<dbReference type="PANTHER" id="PTHR38340">
    <property type="entry name" value="S-LAYER PROTEIN"/>
    <property type="match status" value="1"/>
</dbReference>
<sequence length="514" mass="51548">MSLTTQKGLDALLALLQNNQVRRSSGRQRFVGFAGSDVFSGDARNNTANGGRGDDALLGGNGNDRLSGDVGNDILMGGNGNDRLSGGNGSDMLFGEAGDDQLDGGNGNDTLDGGLGVDTLIGGGGNDLLAGGAGADVMTGGSGRDQFAYDSNVFANGVAAPAGTTGISVLNAPDIIRDFTIGEDQFTLDAQALGIDSVVFQKGLSSQIADGNVIVLTDSFAAAGAAARAIANNNNITADAGVFVYFNTTLQLNRLVYSTDLGGGGDISVLANLDNQRGTAGQANLAQFSIANFNLVNGAAGRLTDSNSDVLFGDAGANQLSGGSGDDSIDGRVGNDTLTGGNGNDFLVGGSGNDNMTGGSGRDQFVYRGNVFANGTPAPAGTTGINALNQPDIITDFTIAEDQFTLDGADLGIGAINFQKAAASQLANGNVIVLTDGFAAAGGAARAIANNNAVTADAGVFAYFNTTLGLTRLVYSRDLGDGGDISVLANLDNQRGAAGLTNIASFAATNFNIV</sequence>
<evidence type="ECO:0000313" key="4">
    <source>
        <dbReference type="EMBL" id="MBW4662249.1"/>
    </source>
</evidence>
<evidence type="ECO:0000256" key="1">
    <source>
        <dbReference type="ARBA" id="ARBA00004613"/>
    </source>
</evidence>
<dbReference type="PRINTS" id="PR00313">
    <property type="entry name" value="CABNDNGRPT"/>
</dbReference>
<dbReference type="AlphaFoldDB" id="A0A951QGN0"/>
<dbReference type="EMBL" id="JAHHHD010000064">
    <property type="protein sequence ID" value="MBW4662249.1"/>
    <property type="molecule type" value="Genomic_DNA"/>
</dbReference>
<dbReference type="GO" id="GO:0005576">
    <property type="term" value="C:extracellular region"/>
    <property type="evidence" value="ECO:0007669"/>
    <property type="project" value="UniProtKB-SubCell"/>
</dbReference>
<evidence type="ECO:0000256" key="3">
    <source>
        <dbReference type="SAM" id="MobiDB-lite"/>
    </source>
</evidence>
<evidence type="ECO:0000256" key="2">
    <source>
        <dbReference type="ARBA" id="ARBA00022525"/>
    </source>
</evidence>
<protein>
    <recommendedName>
        <fullName evidence="6">Calcium-binding protein</fullName>
    </recommendedName>
</protein>
<gene>
    <name evidence="4" type="ORF">KME15_26650</name>
</gene>
<comment type="subcellular location">
    <subcellularLocation>
        <location evidence="1">Secreted</location>
    </subcellularLocation>
</comment>
<dbReference type="Pfam" id="PF00353">
    <property type="entry name" value="HemolysinCabind"/>
    <property type="match status" value="4"/>
</dbReference>
<reference evidence="4" key="1">
    <citation type="submission" date="2021-05" db="EMBL/GenBank/DDBJ databases">
        <authorList>
            <person name="Pietrasiak N."/>
            <person name="Ward R."/>
            <person name="Stajich J.E."/>
            <person name="Kurbessoian T."/>
        </authorList>
    </citation>
    <scope>NUCLEOTIDE SEQUENCE</scope>
    <source>
        <strain evidence="4">UHER 2000/2452</strain>
    </source>
</reference>
<keyword evidence="2" id="KW-0964">Secreted</keyword>
<proteinExistence type="predicted"/>